<evidence type="ECO:0000259" key="4">
    <source>
        <dbReference type="Pfam" id="PF08240"/>
    </source>
</evidence>
<feature type="domain" description="Alcohol dehydrogenase-like C-terminal" evidence="3">
    <location>
        <begin position="174"/>
        <end position="290"/>
    </location>
</feature>
<dbReference type="PANTHER" id="PTHR43401:SF5">
    <property type="entry name" value="ALCOHOL DEHYDROGENASE-RELATED"/>
    <property type="match status" value="1"/>
</dbReference>
<dbReference type="Pfam" id="PF00107">
    <property type="entry name" value="ADH_zinc_N"/>
    <property type="match status" value="1"/>
</dbReference>
<evidence type="ECO:0000256" key="1">
    <source>
        <dbReference type="ARBA" id="ARBA00001947"/>
    </source>
</evidence>
<gene>
    <name evidence="5" type="ORF">GCM10017600_83960</name>
</gene>
<dbReference type="InterPro" id="IPR011032">
    <property type="entry name" value="GroES-like_sf"/>
</dbReference>
<dbReference type="InterPro" id="IPR050129">
    <property type="entry name" value="Zn_alcohol_dh"/>
</dbReference>
<evidence type="ECO:0000313" key="5">
    <source>
        <dbReference type="EMBL" id="GLK14983.1"/>
    </source>
</evidence>
<dbReference type="Pfam" id="PF08240">
    <property type="entry name" value="ADH_N"/>
    <property type="match status" value="1"/>
</dbReference>
<proteinExistence type="predicted"/>
<evidence type="ECO:0000256" key="2">
    <source>
        <dbReference type="ARBA" id="ARBA00023002"/>
    </source>
</evidence>
<keyword evidence="6" id="KW-1185">Reference proteome</keyword>
<reference evidence="5" key="1">
    <citation type="journal article" date="2014" name="Int. J. Syst. Evol. Microbiol.">
        <title>Complete genome sequence of Corynebacterium casei LMG S-19264T (=DSM 44701T), isolated from a smear-ripened cheese.</title>
        <authorList>
            <consortium name="US DOE Joint Genome Institute (JGI-PGF)"/>
            <person name="Walter F."/>
            <person name="Albersmeier A."/>
            <person name="Kalinowski J."/>
            <person name="Ruckert C."/>
        </authorList>
    </citation>
    <scope>NUCLEOTIDE SEQUENCE</scope>
    <source>
        <strain evidence="5">VKM Ac-2007</strain>
    </source>
</reference>
<accession>A0A9W6MIH0</accession>
<dbReference type="InterPro" id="IPR013154">
    <property type="entry name" value="ADH-like_N"/>
</dbReference>
<dbReference type="SUPFAM" id="SSF51735">
    <property type="entry name" value="NAD(P)-binding Rossmann-fold domains"/>
    <property type="match status" value="1"/>
</dbReference>
<comment type="cofactor">
    <cofactor evidence="1">
        <name>Zn(2+)</name>
        <dbReference type="ChEBI" id="CHEBI:29105"/>
    </cofactor>
</comment>
<dbReference type="SUPFAM" id="SSF50129">
    <property type="entry name" value="GroES-like"/>
    <property type="match status" value="1"/>
</dbReference>
<name>A0A9W6MIH0_9ACTN</name>
<dbReference type="GO" id="GO:0016491">
    <property type="term" value="F:oxidoreductase activity"/>
    <property type="evidence" value="ECO:0007669"/>
    <property type="project" value="UniProtKB-KW"/>
</dbReference>
<evidence type="ECO:0000313" key="6">
    <source>
        <dbReference type="Proteomes" id="UP001143474"/>
    </source>
</evidence>
<protein>
    <recommendedName>
        <fullName evidence="7">Alcohol dehydrogenase</fullName>
    </recommendedName>
</protein>
<dbReference type="InterPro" id="IPR013149">
    <property type="entry name" value="ADH-like_C"/>
</dbReference>
<feature type="domain" description="Alcohol dehydrogenase-like N-terminal" evidence="4">
    <location>
        <begin position="23"/>
        <end position="83"/>
    </location>
</feature>
<dbReference type="Proteomes" id="UP001143474">
    <property type="component" value="Unassembled WGS sequence"/>
</dbReference>
<dbReference type="InterPro" id="IPR036291">
    <property type="entry name" value="NAD(P)-bd_dom_sf"/>
</dbReference>
<keyword evidence="2" id="KW-0560">Oxidoreductase</keyword>
<evidence type="ECO:0000259" key="3">
    <source>
        <dbReference type="Pfam" id="PF00107"/>
    </source>
</evidence>
<dbReference type="AlphaFoldDB" id="A0A9W6MIH0"/>
<reference evidence="5" key="2">
    <citation type="submission" date="2023-01" db="EMBL/GenBank/DDBJ databases">
        <authorList>
            <person name="Sun Q."/>
            <person name="Evtushenko L."/>
        </authorList>
    </citation>
    <scope>NUCLEOTIDE SEQUENCE</scope>
    <source>
        <strain evidence="5">VKM Ac-2007</strain>
    </source>
</reference>
<dbReference type="EMBL" id="BSEV01000040">
    <property type="protein sequence ID" value="GLK14983.1"/>
    <property type="molecule type" value="Genomic_DNA"/>
</dbReference>
<organism evidence="5 6">
    <name type="scientific">Streptosporangium carneum</name>
    <dbReference type="NCBI Taxonomy" id="47481"/>
    <lineage>
        <taxon>Bacteria</taxon>
        <taxon>Bacillati</taxon>
        <taxon>Actinomycetota</taxon>
        <taxon>Actinomycetes</taxon>
        <taxon>Streptosporangiales</taxon>
        <taxon>Streptosporangiaceae</taxon>
        <taxon>Streptosporangium</taxon>
    </lineage>
</organism>
<sequence>MLAYLMNQPGELVRDHVPDPVCGADEVILQTEAVSVCSTDISYYRDHLIPEAWPIIPGHEYVGRVLEVGPELGSAVAVGDRLTYWGQTDFGGLAEYRSLRPLFPGQNPGREKVWHTERNFYDAEQAAAVVVPPEMSSSSVTLTEPLISVMRSILVNPPRPGSKVIMLGAGPSALLALQVLTRCMGVGPTVVIDRNQDRLEIARRLGATQTFNTQSEADELEAFVRDNKDHYAEYVFDALPHVEVDAYGTDVREMAMMLLWPGSTYVVYGATSMLQSIRTWLILAKGLKVQAAPFDVRAFPMSRTAHVAQTALGLVRHGVIDVDALLTGSADFDRPESVYAVFDHYGEGLSLKTSIAFPARGEHGSRRMAEVTGEPASDL</sequence>
<dbReference type="Gene3D" id="3.40.50.720">
    <property type="entry name" value="NAD(P)-binding Rossmann-like Domain"/>
    <property type="match status" value="1"/>
</dbReference>
<comment type="caution">
    <text evidence="5">The sequence shown here is derived from an EMBL/GenBank/DDBJ whole genome shotgun (WGS) entry which is preliminary data.</text>
</comment>
<evidence type="ECO:0008006" key="7">
    <source>
        <dbReference type="Google" id="ProtNLM"/>
    </source>
</evidence>
<dbReference type="RefSeq" id="WP_271223208.1">
    <property type="nucleotide sequence ID" value="NZ_BAAAVD010000036.1"/>
</dbReference>
<dbReference type="PANTHER" id="PTHR43401">
    <property type="entry name" value="L-THREONINE 3-DEHYDROGENASE"/>
    <property type="match status" value="1"/>
</dbReference>
<dbReference type="Gene3D" id="3.90.180.10">
    <property type="entry name" value="Medium-chain alcohol dehydrogenases, catalytic domain"/>
    <property type="match status" value="1"/>
</dbReference>